<accession>A0A1F7WKE8</accession>
<dbReference type="GO" id="GO:0016020">
    <property type="term" value="C:membrane"/>
    <property type="evidence" value="ECO:0007669"/>
    <property type="project" value="InterPro"/>
</dbReference>
<sequence length="697" mass="75907">MRLTIGKKLAINLLLIIGVLLGLLWYFRGDAAKLKGDFNSYSFLINEVKSAKDLQLNITGIWRAVMEASLVKDRATLSVTAKGHYEKAIKNTEQLMLLNSGDEAYNSRMKNLQASISGVYNAGSGLFESFSSGSTSALNLVSNFDKAAGLLVQGVNEYLSEVMVKEETSREKFKTTIESLTSTMSNAVMAIVFFIIIISIFFNYNIGSIIKSLVSETDKITGSITGGQLNVRGDVRKINFEFQCVIEGINNILNAVVTPLHQAAEYIEKISKGEIPKMIEQEYNGDFNQIKNNINECLVTLRSLMIDDGGKVLSAAAEKDLTGRIKKNYNGIYEKMKFNINNLLDNLDISFQKTLEISVQVSYASEDIRRGSKSLASGVSKQASALEQISASLHETNAMSKQNAENARKGLEMSKHTRAITIKGLESMTKLAATIEKIKDSAGATSKIIKTIDEIAFQTNILALNAAVEAARAGEAGKGFAVVADEVRNLAMRSAEAAQNTAKLIADSVKTSEEGVNINNEVMKKFDEISENVNKVNEVVSDIASASEHQRAGIEQINDGIAQLNTVTQQNSGFSTESANAAGELADQAHQMREIVSSFNISYISRGNSGDNQRGAQRRPGAVNKNKSRSGGGESGPADRPYKNRTTVQALVNNNEDFYEGAGRDDPLDGGEETGEKRGDPKKVIPFEENKNVLEEF</sequence>
<evidence type="ECO:0000256" key="4">
    <source>
        <dbReference type="SAM" id="MobiDB-lite"/>
    </source>
</evidence>
<dbReference type="Proteomes" id="UP000178735">
    <property type="component" value="Unassembled WGS sequence"/>
</dbReference>
<organism evidence="8 9">
    <name type="scientific">Candidatus Wallbacteria bacterium GWC2_49_35</name>
    <dbReference type="NCBI Taxonomy" id="1817813"/>
    <lineage>
        <taxon>Bacteria</taxon>
        <taxon>Candidatus Walliibacteriota</taxon>
    </lineage>
</organism>
<dbReference type="InterPro" id="IPR051310">
    <property type="entry name" value="MCP_chemotaxis"/>
</dbReference>
<evidence type="ECO:0008006" key="10">
    <source>
        <dbReference type="Google" id="ProtNLM"/>
    </source>
</evidence>
<dbReference type="GO" id="GO:0007165">
    <property type="term" value="P:signal transduction"/>
    <property type="evidence" value="ECO:0007669"/>
    <property type="project" value="UniProtKB-KW"/>
</dbReference>
<dbReference type="CDD" id="cd11386">
    <property type="entry name" value="MCP_signal"/>
    <property type="match status" value="1"/>
</dbReference>
<dbReference type="PANTHER" id="PTHR43531:SF11">
    <property type="entry name" value="METHYL-ACCEPTING CHEMOTAXIS PROTEIN 3"/>
    <property type="match status" value="1"/>
</dbReference>
<dbReference type="GO" id="GO:0006935">
    <property type="term" value="P:chemotaxis"/>
    <property type="evidence" value="ECO:0007669"/>
    <property type="project" value="UniProtKB-KW"/>
</dbReference>
<protein>
    <recommendedName>
        <fullName evidence="10">Methyl-accepting transducer domain-containing protein</fullName>
    </recommendedName>
</protein>
<feature type="transmembrane region" description="Helical" evidence="5">
    <location>
        <begin position="9"/>
        <end position="27"/>
    </location>
</feature>
<dbReference type="AlphaFoldDB" id="A0A1F7WKE8"/>
<keyword evidence="5" id="KW-1133">Transmembrane helix</keyword>
<keyword evidence="5" id="KW-0812">Transmembrane</keyword>
<dbReference type="PROSITE" id="PS50111">
    <property type="entry name" value="CHEMOTAXIS_TRANSDUC_2"/>
    <property type="match status" value="1"/>
</dbReference>
<dbReference type="SUPFAM" id="SSF58104">
    <property type="entry name" value="Methyl-accepting chemotaxis protein (MCP) signaling domain"/>
    <property type="match status" value="1"/>
</dbReference>
<dbReference type="Pfam" id="PF00015">
    <property type="entry name" value="MCPsignal"/>
    <property type="match status" value="1"/>
</dbReference>
<evidence type="ECO:0000313" key="8">
    <source>
        <dbReference type="EMBL" id="OGM03316.1"/>
    </source>
</evidence>
<feature type="compositionally biased region" description="Polar residues" evidence="4">
    <location>
        <begin position="606"/>
        <end position="615"/>
    </location>
</feature>
<gene>
    <name evidence="8" type="ORF">A2008_07305</name>
</gene>
<dbReference type="Gene3D" id="1.20.120.1530">
    <property type="match status" value="1"/>
</dbReference>
<evidence type="ECO:0000256" key="5">
    <source>
        <dbReference type="SAM" id="Phobius"/>
    </source>
</evidence>
<reference evidence="8 9" key="1">
    <citation type="journal article" date="2016" name="Nat. Commun.">
        <title>Thousands of microbial genomes shed light on interconnected biogeochemical processes in an aquifer system.</title>
        <authorList>
            <person name="Anantharaman K."/>
            <person name="Brown C.T."/>
            <person name="Hug L.A."/>
            <person name="Sharon I."/>
            <person name="Castelle C.J."/>
            <person name="Probst A.J."/>
            <person name="Thomas B.C."/>
            <person name="Singh A."/>
            <person name="Wilkins M.J."/>
            <person name="Karaoz U."/>
            <person name="Brodie E.L."/>
            <person name="Williams K.H."/>
            <person name="Hubbard S.S."/>
            <person name="Banfield J.F."/>
        </authorList>
    </citation>
    <scope>NUCLEOTIDE SEQUENCE [LARGE SCALE GENOMIC DNA]</scope>
</reference>
<proteinExistence type="inferred from homology"/>
<keyword evidence="3" id="KW-0807">Transducer</keyword>
<evidence type="ECO:0000259" key="7">
    <source>
        <dbReference type="PROSITE" id="PS50885"/>
    </source>
</evidence>
<feature type="compositionally biased region" description="Polar residues" evidence="4">
    <location>
        <begin position="644"/>
        <end position="656"/>
    </location>
</feature>
<dbReference type="InterPro" id="IPR004089">
    <property type="entry name" value="MCPsignal_dom"/>
</dbReference>
<feature type="domain" description="Methyl-accepting transducer" evidence="6">
    <location>
        <begin position="357"/>
        <end position="586"/>
    </location>
</feature>
<dbReference type="STRING" id="1817813.A2008_07305"/>
<feature type="region of interest" description="Disordered" evidence="4">
    <location>
        <begin position="606"/>
        <end position="697"/>
    </location>
</feature>
<keyword evidence="5" id="KW-0472">Membrane</keyword>
<feature type="transmembrane region" description="Helical" evidence="5">
    <location>
        <begin position="187"/>
        <end position="206"/>
    </location>
</feature>
<dbReference type="Pfam" id="PF18947">
    <property type="entry name" value="HAMP_2"/>
    <property type="match status" value="1"/>
</dbReference>
<comment type="similarity">
    <text evidence="2">Belongs to the methyl-accepting chemotaxis (MCP) protein family.</text>
</comment>
<dbReference type="PROSITE" id="PS50885">
    <property type="entry name" value="HAMP"/>
    <property type="match status" value="1"/>
</dbReference>
<dbReference type="Gene3D" id="1.10.287.950">
    <property type="entry name" value="Methyl-accepting chemotaxis protein"/>
    <property type="match status" value="1"/>
</dbReference>
<evidence type="ECO:0000313" key="9">
    <source>
        <dbReference type="Proteomes" id="UP000178735"/>
    </source>
</evidence>
<dbReference type="PANTHER" id="PTHR43531">
    <property type="entry name" value="PROTEIN ICFG"/>
    <property type="match status" value="1"/>
</dbReference>
<evidence type="ECO:0000256" key="2">
    <source>
        <dbReference type="ARBA" id="ARBA00029447"/>
    </source>
</evidence>
<keyword evidence="1" id="KW-0145">Chemotaxis</keyword>
<dbReference type="EMBL" id="MGFH01000177">
    <property type="protein sequence ID" value="OGM03316.1"/>
    <property type="molecule type" value="Genomic_DNA"/>
</dbReference>
<dbReference type="InterPro" id="IPR003660">
    <property type="entry name" value="HAMP_dom"/>
</dbReference>
<feature type="domain" description="HAMP" evidence="7">
    <location>
        <begin position="254"/>
        <end position="306"/>
    </location>
</feature>
<name>A0A1F7WKE8_9BACT</name>
<feature type="compositionally biased region" description="Basic and acidic residues" evidence="4">
    <location>
        <begin position="674"/>
        <end position="697"/>
    </location>
</feature>
<dbReference type="SMART" id="SM00283">
    <property type="entry name" value="MA"/>
    <property type="match status" value="1"/>
</dbReference>
<evidence type="ECO:0000256" key="3">
    <source>
        <dbReference type="PROSITE-ProRule" id="PRU00284"/>
    </source>
</evidence>
<evidence type="ECO:0000256" key="1">
    <source>
        <dbReference type="ARBA" id="ARBA00022500"/>
    </source>
</evidence>
<comment type="caution">
    <text evidence="8">The sequence shown here is derived from an EMBL/GenBank/DDBJ whole genome shotgun (WGS) entry which is preliminary data.</text>
</comment>
<evidence type="ECO:0000259" key="6">
    <source>
        <dbReference type="PROSITE" id="PS50111"/>
    </source>
</evidence>